<dbReference type="Gene3D" id="2.40.30.10">
    <property type="entry name" value="Translation factors"/>
    <property type="match status" value="1"/>
</dbReference>
<keyword evidence="11 15" id="KW-0408">Iron</keyword>
<organism evidence="19 20">
    <name type="scientific">Latilactobacillus sakei</name>
    <name type="common">Lactobacillus sakei</name>
    <dbReference type="NCBI Taxonomy" id="1599"/>
    <lineage>
        <taxon>Bacteria</taxon>
        <taxon>Bacillati</taxon>
        <taxon>Bacillota</taxon>
        <taxon>Bacilli</taxon>
        <taxon>Lactobacillales</taxon>
        <taxon>Lactobacillaceae</taxon>
        <taxon>Latilactobacillus</taxon>
    </lineage>
</organism>
<evidence type="ECO:0000256" key="10">
    <source>
        <dbReference type="ARBA" id="ARBA00022982"/>
    </source>
</evidence>
<gene>
    <name evidence="15 19" type="primary">pyrK</name>
    <name evidence="19" type="ORF">LAS9267_00406</name>
</gene>
<dbReference type="PRINTS" id="PR00410">
    <property type="entry name" value="PHEHYDRXLASE"/>
</dbReference>
<evidence type="ECO:0000256" key="1">
    <source>
        <dbReference type="ARBA" id="ARBA00004715"/>
    </source>
</evidence>
<keyword evidence="10 15" id="KW-0249">Electron transport</keyword>
<keyword evidence="7 15" id="KW-0479">Metal-binding</keyword>
<dbReference type="InterPro" id="IPR017927">
    <property type="entry name" value="FAD-bd_FR_type"/>
</dbReference>
<comment type="subunit">
    <text evidence="3 15">Heterotetramer of 2 PyrK and 2 PyrD type B subunits.</text>
</comment>
<dbReference type="GO" id="GO:0050660">
    <property type="term" value="F:flavin adenine dinucleotide binding"/>
    <property type="evidence" value="ECO:0007669"/>
    <property type="project" value="InterPro"/>
</dbReference>
<evidence type="ECO:0000256" key="8">
    <source>
        <dbReference type="ARBA" id="ARBA00022827"/>
    </source>
</evidence>
<dbReference type="AlphaFoldDB" id="A0AAE8LVA0"/>
<feature type="domain" description="FAD-binding FR-type" evidence="18">
    <location>
        <begin position="3"/>
        <end position="102"/>
    </location>
</feature>
<dbReference type="InterPro" id="IPR017938">
    <property type="entry name" value="Riboflavin_synthase-like_b-brl"/>
</dbReference>
<comment type="cofactor">
    <cofactor evidence="15 16">
        <name>FAD</name>
        <dbReference type="ChEBI" id="CHEBI:57692"/>
    </cofactor>
    <text evidence="15 16">Binds 1 FAD per subunit.</text>
</comment>
<evidence type="ECO:0000256" key="6">
    <source>
        <dbReference type="ARBA" id="ARBA00022714"/>
    </source>
</evidence>
<dbReference type="InterPro" id="IPR050353">
    <property type="entry name" value="PyrK_electron_transfer"/>
</dbReference>
<comment type="cofactor">
    <cofactor evidence="17">
        <name>[2Fe-2S] cluster</name>
        <dbReference type="ChEBI" id="CHEBI:190135"/>
    </cofactor>
    <text evidence="17">Binds 1 [2Fe-2S] cluster per subunit.</text>
</comment>
<evidence type="ECO:0000259" key="18">
    <source>
        <dbReference type="PROSITE" id="PS51384"/>
    </source>
</evidence>
<evidence type="ECO:0000256" key="9">
    <source>
        <dbReference type="ARBA" id="ARBA00022975"/>
    </source>
</evidence>
<dbReference type="PIRSF" id="PIRSF006816">
    <property type="entry name" value="Cyc3_hyd_g"/>
    <property type="match status" value="1"/>
</dbReference>
<dbReference type="HAMAP" id="MF_01211">
    <property type="entry name" value="DHODB_Fe_S_bind"/>
    <property type="match status" value="1"/>
</dbReference>
<dbReference type="SUPFAM" id="SSF63380">
    <property type="entry name" value="Riboflavin synthase domain-like"/>
    <property type="match status" value="1"/>
</dbReference>
<dbReference type="GO" id="GO:0046872">
    <property type="term" value="F:metal ion binding"/>
    <property type="evidence" value="ECO:0007669"/>
    <property type="project" value="UniProtKB-KW"/>
</dbReference>
<keyword evidence="8 15" id="KW-0274">FAD</keyword>
<dbReference type="Pfam" id="PF00970">
    <property type="entry name" value="FAD_binding_6"/>
    <property type="match status" value="1"/>
</dbReference>
<feature type="binding site" evidence="15 17">
    <location>
        <position position="232"/>
    </location>
    <ligand>
        <name>[2Fe-2S] cluster</name>
        <dbReference type="ChEBI" id="CHEBI:190135"/>
    </ligand>
</feature>
<comment type="similarity">
    <text evidence="2 15">Belongs to the PyrK family.</text>
</comment>
<dbReference type="InterPro" id="IPR023455">
    <property type="entry name" value="Dihydroorotate_DHASE_ETsu"/>
</dbReference>
<evidence type="ECO:0000256" key="12">
    <source>
        <dbReference type="ARBA" id="ARBA00023014"/>
    </source>
</evidence>
<dbReference type="CDD" id="cd06218">
    <property type="entry name" value="DHOD_e_trans"/>
    <property type="match status" value="1"/>
</dbReference>
<feature type="binding site" evidence="15 17">
    <location>
        <position position="227"/>
    </location>
    <ligand>
        <name>[2Fe-2S] cluster</name>
        <dbReference type="ChEBI" id="CHEBI:190135"/>
    </ligand>
</feature>
<dbReference type="FunFam" id="2.10.240.10:FF:000001">
    <property type="entry name" value="Dihydroorotate dehydrogenase B (NAD(+)), electron transfer subunit"/>
    <property type="match status" value="1"/>
</dbReference>
<dbReference type="SUPFAM" id="SSF52343">
    <property type="entry name" value="Ferredoxin reductase-like, C-terminal NADP-linked domain"/>
    <property type="match status" value="1"/>
</dbReference>
<dbReference type="InterPro" id="IPR001433">
    <property type="entry name" value="OxRdtase_FAD/NAD-bd"/>
</dbReference>
<comment type="caution">
    <text evidence="15">Lacks conserved residue(s) required for the propagation of feature annotation.</text>
</comment>
<keyword evidence="4 15" id="KW-0813">Transport</keyword>
<comment type="caution">
    <text evidence="19">The sequence shown here is derived from an EMBL/GenBank/DDBJ whole genome shotgun (WGS) entry which is preliminary data.</text>
</comment>
<dbReference type="GO" id="GO:0016491">
    <property type="term" value="F:oxidoreductase activity"/>
    <property type="evidence" value="ECO:0007669"/>
    <property type="project" value="InterPro"/>
</dbReference>
<dbReference type="InterPro" id="IPR037117">
    <property type="entry name" value="Dihydroorotate_DH_ele_sf"/>
</dbReference>
<dbReference type="PROSITE" id="PS51384">
    <property type="entry name" value="FAD_FR"/>
    <property type="match status" value="1"/>
</dbReference>
<comment type="function">
    <text evidence="15">Responsible for channeling the electrons from the oxidation of dihydroorotate from the FMN redox center in the PyrD type B subunit to the ultimate electron acceptor NAD(+).</text>
</comment>
<dbReference type="NCBIfam" id="NF000797">
    <property type="entry name" value="PRK00054.1-2"/>
    <property type="match status" value="1"/>
</dbReference>
<dbReference type="PANTHER" id="PTHR43513:SF3">
    <property type="entry name" value="DIHYDROOROTATE DEHYDROGENASE B (NAD(+)), ELECTRON TRANSFER SUBUNIT-RELATED"/>
    <property type="match status" value="1"/>
</dbReference>
<evidence type="ECO:0000256" key="2">
    <source>
        <dbReference type="ARBA" id="ARBA00006422"/>
    </source>
</evidence>
<evidence type="ECO:0000256" key="4">
    <source>
        <dbReference type="ARBA" id="ARBA00022448"/>
    </source>
</evidence>
<evidence type="ECO:0000256" key="14">
    <source>
        <dbReference type="ARBA" id="ARBA00082223"/>
    </source>
</evidence>
<evidence type="ECO:0000256" key="11">
    <source>
        <dbReference type="ARBA" id="ARBA00023004"/>
    </source>
</evidence>
<dbReference type="EMBL" id="OKRC01000001">
    <property type="protein sequence ID" value="SPE18919.1"/>
    <property type="molecule type" value="Genomic_DNA"/>
</dbReference>
<evidence type="ECO:0000256" key="3">
    <source>
        <dbReference type="ARBA" id="ARBA00011669"/>
    </source>
</evidence>
<dbReference type="InterPro" id="IPR039261">
    <property type="entry name" value="FNR_nucleotide-bd"/>
</dbReference>
<name>A0AAE8LVA0_LATSK</name>
<evidence type="ECO:0000256" key="7">
    <source>
        <dbReference type="ARBA" id="ARBA00022723"/>
    </source>
</evidence>
<dbReference type="InterPro" id="IPR008333">
    <property type="entry name" value="Cbr1-like_FAD-bd_dom"/>
</dbReference>
<feature type="binding site" evidence="15 16">
    <location>
        <begin position="70"/>
        <end position="72"/>
    </location>
    <ligand>
        <name>FAD</name>
        <dbReference type="ChEBI" id="CHEBI:57692"/>
    </ligand>
</feature>
<evidence type="ECO:0000313" key="19">
    <source>
        <dbReference type="EMBL" id="SPE18919.1"/>
    </source>
</evidence>
<accession>A0AAE8LVA0</accession>
<sequence>MLPLEWLLTIQDQTEIAPGIFELRLSGDLAQEKVQPGQFVDVKIPSDALLLRRPFGIANVDAAHNTITLLYRTVGEGTQILSECSQGTELSVLGPLGGHGYPIDQLKPQQKALIIGGGTGIPPLHELSRQLVAKGVQVQHVFGFANQEAIFYQAEFEKLGPTAYATNDGSYGYKGHVGLLLDAQFADAATTYDAIYACGPKGLLMAVDNRFSAHPNAYISLEERMACGIGACYACVTKLKVDPTIQLKICDDGPVFKTNEVLI</sequence>
<keyword evidence="5 15" id="KW-0285">Flavoprotein</keyword>
<feature type="binding site" evidence="15 17">
    <location>
        <position position="235"/>
    </location>
    <ligand>
        <name>[2Fe-2S] cluster</name>
        <dbReference type="ChEBI" id="CHEBI:190135"/>
    </ligand>
</feature>
<dbReference type="GO" id="GO:0009055">
    <property type="term" value="F:electron transfer activity"/>
    <property type="evidence" value="ECO:0007669"/>
    <property type="project" value="UniProtKB-UniRule"/>
</dbReference>
<dbReference type="RefSeq" id="WP_016265112.1">
    <property type="nucleotide sequence ID" value="NZ_BJLN01000001.1"/>
</dbReference>
<proteinExistence type="inferred from homology"/>
<dbReference type="GO" id="GO:0051537">
    <property type="term" value="F:2 iron, 2 sulfur cluster binding"/>
    <property type="evidence" value="ECO:0007669"/>
    <property type="project" value="UniProtKB-KW"/>
</dbReference>
<dbReference type="InterPro" id="IPR019480">
    <property type="entry name" value="Dihydroorotate_DH_Fe-S-bd"/>
</dbReference>
<dbReference type="Gene3D" id="3.40.50.80">
    <property type="entry name" value="Nucleotide-binding domain of ferredoxin-NADP reductase (FNR) module"/>
    <property type="match status" value="1"/>
</dbReference>
<evidence type="ECO:0000256" key="16">
    <source>
        <dbReference type="PIRSR" id="PIRSR006816-1"/>
    </source>
</evidence>
<dbReference type="InterPro" id="IPR012165">
    <property type="entry name" value="Cyt_c3_hydrogenase_gsu"/>
</dbReference>
<evidence type="ECO:0000313" key="20">
    <source>
        <dbReference type="Proteomes" id="UP000239650"/>
    </source>
</evidence>
<dbReference type="Proteomes" id="UP000239650">
    <property type="component" value="Unassembled WGS sequence"/>
</dbReference>
<evidence type="ECO:0000256" key="17">
    <source>
        <dbReference type="PIRSR" id="PIRSR006816-2"/>
    </source>
</evidence>
<comment type="pathway">
    <text evidence="1 15">Pyrimidine metabolism; UMP biosynthesis via de novo pathway; orotate from (S)-dihydroorotate (NAD(+) route): step 1/1.</text>
</comment>
<dbReference type="Pfam" id="PF10418">
    <property type="entry name" value="DHODB_Fe-S_bind"/>
    <property type="match status" value="1"/>
</dbReference>
<dbReference type="Gene3D" id="2.10.240.10">
    <property type="entry name" value="Dihydroorotate dehydrogenase, electron transfer subunit"/>
    <property type="match status" value="1"/>
</dbReference>
<comment type="cofactor">
    <cofactor evidence="15">
        <name>[2Fe-2S] cluster</name>
        <dbReference type="ChEBI" id="CHEBI:190135"/>
    </cofactor>
    <text evidence="15">Binds 1 [2Fe-2S] cluster per subunit.</text>
</comment>
<evidence type="ECO:0000256" key="13">
    <source>
        <dbReference type="ARBA" id="ARBA00069792"/>
    </source>
</evidence>
<evidence type="ECO:0000256" key="15">
    <source>
        <dbReference type="HAMAP-Rule" id="MF_01211"/>
    </source>
</evidence>
<feature type="binding site" evidence="15 16">
    <location>
        <begin position="77"/>
        <end position="78"/>
    </location>
    <ligand>
        <name>FAD</name>
        <dbReference type="ChEBI" id="CHEBI:57692"/>
    </ligand>
</feature>
<dbReference type="PANTHER" id="PTHR43513">
    <property type="entry name" value="DIHYDROOROTATE DEHYDROGENASE B (NAD(+)), ELECTRON TRANSFER SUBUNIT"/>
    <property type="match status" value="1"/>
</dbReference>
<keyword evidence="6 15" id="KW-0001">2Fe-2S</keyword>
<dbReference type="Pfam" id="PF00175">
    <property type="entry name" value="NAD_binding_1"/>
    <property type="match status" value="1"/>
</dbReference>
<keyword evidence="9 15" id="KW-0665">Pyrimidine biosynthesis</keyword>
<evidence type="ECO:0000256" key="5">
    <source>
        <dbReference type="ARBA" id="ARBA00022630"/>
    </source>
</evidence>
<keyword evidence="12 15" id="KW-0411">Iron-sulfur</keyword>
<protein>
    <recommendedName>
        <fullName evidence="13 15">Dihydroorotate dehydrogenase B (NAD(+)), electron transfer subunit</fullName>
    </recommendedName>
    <alternativeName>
        <fullName evidence="14 15">Dihydroorotate oxidase B, electron transfer subunit</fullName>
    </alternativeName>
</protein>
<reference evidence="19 20" key="1">
    <citation type="submission" date="2018-02" db="EMBL/GenBank/DDBJ databases">
        <authorList>
            <person name="Rodrigo-Torres L."/>
            <person name="Arahal R. D."/>
            <person name="Lucena T."/>
        </authorList>
    </citation>
    <scope>NUCLEOTIDE SEQUENCE [LARGE SCALE GENOMIC DNA]</scope>
    <source>
        <strain evidence="19 20">CECT 9267</strain>
    </source>
</reference>
<dbReference type="GO" id="GO:0044205">
    <property type="term" value="P:'de novo' UMP biosynthetic process"/>
    <property type="evidence" value="ECO:0007669"/>
    <property type="project" value="UniProtKB-UniRule"/>
</dbReference>
<feature type="binding site" evidence="15 17">
    <location>
        <position position="250"/>
    </location>
    <ligand>
        <name>[2Fe-2S] cluster</name>
        <dbReference type="ChEBI" id="CHEBI:190135"/>
    </ligand>
</feature>